<evidence type="ECO:0000313" key="1">
    <source>
        <dbReference type="EMBL" id="CAG8584326.1"/>
    </source>
</evidence>
<keyword evidence="2" id="KW-1185">Reference proteome</keyword>
<organism evidence="1 2">
    <name type="scientific">Cetraspora pellucida</name>
    <dbReference type="NCBI Taxonomy" id="1433469"/>
    <lineage>
        <taxon>Eukaryota</taxon>
        <taxon>Fungi</taxon>
        <taxon>Fungi incertae sedis</taxon>
        <taxon>Mucoromycota</taxon>
        <taxon>Glomeromycotina</taxon>
        <taxon>Glomeromycetes</taxon>
        <taxon>Diversisporales</taxon>
        <taxon>Gigasporaceae</taxon>
        <taxon>Cetraspora</taxon>
    </lineage>
</organism>
<evidence type="ECO:0000313" key="2">
    <source>
        <dbReference type="Proteomes" id="UP000789366"/>
    </source>
</evidence>
<comment type="caution">
    <text evidence="1">The sequence shown here is derived from an EMBL/GenBank/DDBJ whole genome shotgun (WGS) entry which is preliminary data.</text>
</comment>
<dbReference type="Proteomes" id="UP000789366">
    <property type="component" value="Unassembled WGS sequence"/>
</dbReference>
<gene>
    <name evidence="1" type="ORF">SPELUC_LOCUS6493</name>
</gene>
<dbReference type="EMBL" id="CAJVPW010007702">
    <property type="protein sequence ID" value="CAG8584326.1"/>
    <property type="molecule type" value="Genomic_DNA"/>
</dbReference>
<feature type="non-terminal residue" evidence="1">
    <location>
        <position position="1"/>
    </location>
</feature>
<name>A0ACA9MFW6_9GLOM</name>
<reference evidence="1" key="1">
    <citation type="submission" date="2021-06" db="EMBL/GenBank/DDBJ databases">
        <authorList>
            <person name="Kallberg Y."/>
            <person name="Tangrot J."/>
            <person name="Rosling A."/>
        </authorList>
    </citation>
    <scope>NUCLEOTIDE SEQUENCE</scope>
    <source>
        <strain evidence="1">28 12/20/2015</strain>
    </source>
</reference>
<sequence length="193" mass="22761">QINLNIESRDYTNLIQYLTELELPEGYTKRQNQMLKNQSRYYIIREGMLYQKNHREPNQPLRILKRDEVRIMLKALYNDSTSSYLGERAIIEKVTQPFNRVGMDIVGPLPLTRNSNRYLVVAIEYLTKCCLRQILTDQETHFKNKIIKEACNKANIKYKFSSMYHPQTNGLVKQFNRTICEALAKCISQYQGN</sequence>
<accession>A0ACA9MFW6</accession>
<proteinExistence type="predicted"/>
<protein>
    <submittedName>
        <fullName evidence="1">8241_t:CDS:1</fullName>
    </submittedName>
</protein>